<protein>
    <submittedName>
        <fullName evidence="2">Uncharacterized protein</fullName>
    </submittedName>
</protein>
<accession>A0A5C6NQ47</accession>
<dbReference type="Proteomes" id="UP000324091">
    <property type="component" value="Chromosome 18"/>
</dbReference>
<dbReference type="AlphaFoldDB" id="A0A5C6NQ47"/>
<feature type="compositionally biased region" description="Basic and acidic residues" evidence="1">
    <location>
        <begin position="57"/>
        <end position="73"/>
    </location>
</feature>
<evidence type="ECO:0000313" key="2">
    <source>
        <dbReference type="EMBL" id="TWW69216.1"/>
    </source>
</evidence>
<reference evidence="2 3" key="1">
    <citation type="submission" date="2019-04" db="EMBL/GenBank/DDBJ databases">
        <title>Chromosome genome assembly for Takifugu flavidus.</title>
        <authorList>
            <person name="Xiao S."/>
        </authorList>
    </citation>
    <scope>NUCLEOTIDE SEQUENCE [LARGE SCALE GENOMIC DNA]</scope>
    <source>
        <strain evidence="2">HTHZ2018</strain>
        <tissue evidence="2">Muscle</tissue>
    </source>
</reference>
<dbReference type="EMBL" id="RHFK02000010">
    <property type="protein sequence ID" value="TWW69216.1"/>
    <property type="molecule type" value="Genomic_DNA"/>
</dbReference>
<sequence length="122" mass="13891">MTQWGDRGHGFLTNTEVEPTSKKPEVTASKKNGQTLQSQCENPQKNQESQLKTGQKRNHDSKYDDPTCHDSKRPRIQSRVTPRKDTRINDVNSTVQRKLPDGKDGGPHCSTLMAVRWAIHRQ</sequence>
<feature type="region of interest" description="Disordered" evidence="1">
    <location>
        <begin position="1"/>
        <end position="109"/>
    </location>
</feature>
<comment type="caution">
    <text evidence="2">The sequence shown here is derived from an EMBL/GenBank/DDBJ whole genome shotgun (WGS) entry which is preliminary data.</text>
</comment>
<feature type="compositionally biased region" description="Polar residues" evidence="1">
    <location>
        <begin position="29"/>
        <end position="53"/>
    </location>
</feature>
<proteinExistence type="predicted"/>
<name>A0A5C6NQ47_9TELE</name>
<keyword evidence="3" id="KW-1185">Reference proteome</keyword>
<evidence type="ECO:0000256" key="1">
    <source>
        <dbReference type="SAM" id="MobiDB-lite"/>
    </source>
</evidence>
<evidence type="ECO:0000313" key="3">
    <source>
        <dbReference type="Proteomes" id="UP000324091"/>
    </source>
</evidence>
<organism evidence="2 3">
    <name type="scientific">Takifugu flavidus</name>
    <name type="common">sansaifugu</name>
    <dbReference type="NCBI Taxonomy" id="433684"/>
    <lineage>
        <taxon>Eukaryota</taxon>
        <taxon>Metazoa</taxon>
        <taxon>Chordata</taxon>
        <taxon>Craniata</taxon>
        <taxon>Vertebrata</taxon>
        <taxon>Euteleostomi</taxon>
        <taxon>Actinopterygii</taxon>
        <taxon>Neopterygii</taxon>
        <taxon>Teleostei</taxon>
        <taxon>Neoteleostei</taxon>
        <taxon>Acanthomorphata</taxon>
        <taxon>Eupercaria</taxon>
        <taxon>Tetraodontiformes</taxon>
        <taxon>Tetradontoidea</taxon>
        <taxon>Tetraodontidae</taxon>
        <taxon>Takifugu</taxon>
    </lineage>
</organism>
<gene>
    <name evidence="2" type="ORF">D4764_18G0000220</name>
</gene>